<protein>
    <submittedName>
        <fullName evidence="1">Uncharacterized protein</fullName>
    </submittedName>
</protein>
<gene>
    <name evidence="1" type="ORF">PoMZ_03228</name>
</gene>
<reference evidence="1 2" key="1">
    <citation type="journal article" date="2019" name="Mol. Biol. Evol.">
        <title>Blast fungal genomes show frequent chromosomal changes, gene gains and losses, and effector gene turnover.</title>
        <authorList>
            <person name="Gomez Luciano L.B."/>
            <person name="Jason Tsai I."/>
            <person name="Chuma I."/>
            <person name="Tosa Y."/>
            <person name="Chen Y.H."/>
            <person name="Li J.Y."/>
            <person name="Li M.Y."/>
            <person name="Jade Lu M.Y."/>
            <person name="Nakayashiki H."/>
            <person name="Li W.H."/>
        </authorList>
    </citation>
    <scope>NUCLEOTIDE SEQUENCE [LARGE SCALE GENOMIC DNA]</scope>
    <source>
        <strain evidence="1">MZ5-1-6</strain>
    </source>
</reference>
<dbReference type="EMBL" id="CP034206">
    <property type="protein sequence ID" value="QBZ58283.1"/>
    <property type="molecule type" value="Genomic_DNA"/>
</dbReference>
<organism evidence="1 2">
    <name type="scientific">Pyricularia oryzae</name>
    <name type="common">Rice blast fungus</name>
    <name type="synonym">Magnaporthe oryzae</name>
    <dbReference type="NCBI Taxonomy" id="318829"/>
    <lineage>
        <taxon>Eukaryota</taxon>
        <taxon>Fungi</taxon>
        <taxon>Dikarya</taxon>
        <taxon>Ascomycota</taxon>
        <taxon>Pezizomycotina</taxon>
        <taxon>Sordariomycetes</taxon>
        <taxon>Sordariomycetidae</taxon>
        <taxon>Magnaporthales</taxon>
        <taxon>Pyriculariaceae</taxon>
        <taxon>Pyricularia</taxon>
    </lineage>
</organism>
<sequence>MAVVWLLSENIVTEHEGAAVINRELNLYHDLFEPRLRQPDVALPSCSGQRRSRKLGVGFTLTLFKIYECWVLRVTRVSGW</sequence>
<proteinExistence type="predicted"/>
<accession>A0A4P7N779</accession>
<evidence type="ECO:0000313" key="2">
    <source>
        <dbReference type="Proteomes" id="UP000294847"/>
    </source>
</evidence>
<evidence type="ECO:0000313" key="1">
    <source>
        <dbReference type="EMBL" id="QBZ58283.1"/>
    </source>
</evidence>
<name>A0A4P7N779_PYROR</name>
<dbReference type="Proteomes" id="UP000294847">
    <property type="component" value="Chromosome 3"/>
</dbReference>
<dbReference type="AlphaFoldDB" id="A0A4P7N779"/>
<dbReference type="VEuPathDB" id="FungiDB:M_BR32_EuGene_00122441"/>